<keyword evidence="2" id="KW-1185">Reference proteome</keyword>
<evidence type="ECO:0000313" key="2">
    <source>
        <dbReference type="Proteomes" id="UP001057402"/>
    </source>
</evidence>
<proteinExistence type="predicted"/>
<reference evidence="2" key="1">
    <citation type="journal article" date="2023" name="Front. Plant Sci.">
        <title>Chromosomal-level genome assembly of Melastoma candidum provides insights into trichome evolution.</title>
        <authorList>
            <person name="Zhong Y."/>
            <person name="Wu W."/>
            <person name="Sun C."/>
            <person name="Zou P."/>
            <person name="Liu Y."/>
            <person name="Dai S."/>
            <person name="Zhou R."/>
        </authorList>
    </citation>
    <scope>NUCLEOTIDE SEQUENCE [LARGE SCALE GENOMIC DNA]</scope>
</reference>
<comment type="caution">
    <text evidence="1">The sequence shown here is derived from an EMBL/GenBank/DDBJ whole genome shotgun (WGS) entry which is preliminary data.</text>
</comment>
<evidence type="ECO:0000313" key="1">
    <source>
        <dbReference type="EMBL" id="KAI4380004.1"/>
    </source>
</evidence>
<dbReference type="EMBL" id="CM042882">
    <property type="protein sequence ID" value="KAI4380004.1"/>
    <property type="molecule type" value="Genomic_DNA"/>
</dbReference>
<dbReference type="Proteomes" id="UP001057402">
    <property type="component" value="Chromosome 3"/>
</dbReference>
<sequence length="89" mass="9998">MIDLKAWGQRKHFHIIIPVHLHLSGRHDGGGGPLCELSDLMTHLPIKRGLSRHYSGKSQSFTSLASVRSLEDLAKKENSCMKRLKLLRG</sequence>
<name>A0ACB9RMC4_9MYRT</name>
<gene>
    <name evidence="1" type="ORF">MLD38_006238</name>
</gene>
<accession>A0ACB9RMC4</accession>
<protein>
    <submittedName>
        <fullName evidence="1">Uncharacterized protein</fullName>
    </submittedName>
</protein>
<organism evidence="1 2">
    <name type="scientific">Melastoma candidum</name>
    <dbReference type="NCBI Taxonomy" id="119954"/>
    <lineage>
        <taxon>Eukaryota</taxon>
        <taxon>Viridiplantae</taxon>
        <taxon>Streptophyta</taxon>
        <taxon>Embryophyta</taxon>
        <taxon>Tracheophyta</taxon>
        <taxon>Spermatophyta</taxon>
        <taxon>Magnoliopsida</taxon>
        <taxon>eudicotyledons</taxon>
        <taxon>Gunneridae</taxon>
        <taxon>Pentapetalae</taxon>
        <taxon>rosids</taxon>
        <taxon>malvids</taxon>
        <taxon>Myrtales</taxon>
        <taxon>Melastomataceae</taxon>
        <taxon>Melastomatoideae</taxon>
        <taxon>Melastomateae</taxon>
        <taxon>Melastoma</taxon>
    </lineage>
</organism>